<accession>A0A409Y9F2</accession>
<evidence type="ECO:0000256" key="1">
    <source>
        <dbReference type="SAM" id="MobiDB-lite"/>
    </source>
</evidence>
<organism evidence="2 3">
    <name type="scientific">Panaeolus cyanescens</name>
    <dbReference type="NCBI Taxonomy" id="181874"/>
    <lineage>
        <taxon>Eukaryota</taxon>
        <taxon>Fungi</taxon>
        <taxon>Dikarya</taxon>
        <taxon>Basidiomycota</taxon>
        <taxon>Agaricomycotina</taxon>
        <taxon>Agaricomycetes</taxon>
        <taxon>Agaricomycetidae</taxon>
        <taxon>Agaricales</taxon>
        <taxon>Agaricineae</taxon>
        <taxon>Galeropsidaceae</taxon>
        <taxon>Panaeolus</taxon>
    </lineage>
</organism>
<gene>
    <name evidence="2" type="ORF">CVT24_009735</name>
</gene>
<keyword evidence="3" id="KW-1185">Reference proteome</keyword>
<name>A0A409Y9F2_9AGAR</name>
<protein>
    <submittedName>
        <fullName evidence="2">Uncharacterized protein</fullName>
    </submittedName>
</protein>
<feature type="compositionally biased region" description="Polar residues" evidence="1">
    <location>
        <begin position="129"/>
        <end position="144"/>
    </location>
</feature>
<proteinExistence type="predicted"/>
<feature type="region of interest" description="Disordered" evidence="1">
    <location>
        <begin position="1"/>
        <end position="204"/>
    </location>
</feature>
<feature type="compositionally biased region" description="Polar residues" evidence="1">
    <location>
        <begin position="1"/>
        <end position="11"/>
    </location>
</feature>
<evidence type="ECO:0000313" key="2">
    <source>
        <dbReference type="EMBL" id="PPQ99752.1"/>
    </source>
</evidence>
<dbReference type="AlphaFoldDB" id="A0A409Y9F2"/>
<feature type="compositionally biased region" description="Low complexity" evidence="1">
    <location>
        <begin position="174"/>
        <end position="193"/>
    </location>
</feature>
<dbReference type="STRING" id="181874.A0A409Y9F2"/>
<dbReference type="Proteomes" id="UP000284842">
    <property type="component" value="Unassembled WGS sequence"/>
</dbReference>
<dbReference type="InParanoid" id="A0A409Y9F2"/>
<reference evidence="2 3" key="1">
    <citation type="journal article" date="2018" name="Evol. Lett.">
        <title>Horizontal gene cluster transfer increased hallucinogenic mushroom diversity.</title>
        <authorList>
            <person name="Reynolds H.T."/>
            <person name="Vijayakumar V."/>
            <person name="Gluck-Thaler E."/>
            <person name="Korotkin H.B."/>
            <person name="Matheny P.B."/>
            <person name="Slot J.C."/>
        </authorList>
    </citation>
    <scope>NUCLEOTIDE SEQUENCE [LARGE SCALE GENOMIC DNA]</scope>
    <source>
        <strain evidence="2 3">2629</strain>
    </source>
</reference>
<evidence type="ECO:0000313" key="3">
    <source>
        <dbReference type="Proteomes" id="UP000284842"/>
    </source>
</evidence>
<feature type="compositionally biased region" description="Acidic residues" evidence="1">
    <location>
        <begin position="117"/>
        <end position="126"/>
    </location>
</feature>
<dbReference type="OrthoDB" id="3364141at2759"/>
<dbReference type="EMBL" id="NHTK01001348">
    <property type="protein sequence ID" value="PPQ99752.1"/>
    <property type="molecule type" value="Genomic_DNA"/>
</dbReference>
<feature type="compositionally biased region" description="Low complexity" evidence="1">
    <location>
        <begin position="54"/>
        <end position="64"/>
    </location>
</feature>
<comment type="caution">
    <text evidence="2">The sequence shown here is derived from an EMBL/GenBank/DDBJ whole genome shotgun (WGS) entry which is preliminary data.</text>
</comment>
<sequence>MAFCSTWSSSSHFRHPWFDNPVPKRKQPESEQDDSQPQKRFRLESGFAHLSLDSSSSSSSSSSSPQNVTDIPEEPMDMDPVPLSSEEPVIPEVNMKTSSWYEPEPDRIVITDLDSYTNEDDEEGEASEQPISVNSALLNHIKNQTLDKTRSKTVQPPPPSPSQALVLFKPLPLPTSSETPPQTNQTTQQSKPTTVDENAMDIEL</sequence>